<accession>A0A6C0B980</accession>
<dbReference type="EMBL" id="MN739095">
    <property type="protein sequence ID" value="QHS88354.1"/>
    <property type="molecule type" value="Genomic_DNA"/>
</dbReference>
<name>A0A6C0B980_9ZZZZ</name>
<evidence type="ECO:0008006" key="3">
    <source>
        <dbReference type="Google" id="ProtNLM"/>
    </source>
</evidence>
<dbReference type="AlphaFoldDB" id="A0A6C0B980"/>
<feature type="transmembrane region" description="Helical" evidence="1">
    <location>
        <begin position="66"/>
        <end position="86"/>
    </location>
</feature>
<keyword evidence="1" id="KW-0812">Transmembrane</keyword>
<evidence type="ECO:0000256" key="1">
    <source>
        <dbReference type="SAM" id="Phobius"/>
    </source>
</evidence>
<feature type="transmembrane region" description="Helical" evidence="1">
    <location>
        <begin position="39"/>
        <end position="60"/>
    </location>
</feature>
<sequence>MTTWTDDVIEMLKKIRINSYFMSVKHKNRYIEFKECSRYFDLPVIVLSIFSSTFISFQSVPEYDKIMVNTAISMFIAILTSIKLYLNLSDSINQSESLSQKFYLLSINIYKILELDEENRKCDGHVFLNDTYSEYVKLLDSSNIFKTDIKKDMLIEDIKPLIKPCKRTKNNQTQTQQELSTNSINTSTALTIKNEPDMIPEFCSDYPNSVI</sequence>
<evidence type="ECO:0000313" key="2">
    <source>
        <dbReference type="EMBL" id="QHS88354.1"/>
    </source>
</evidence>
<organism evidence="2">
    <name type="scientific">viral metagenome</name>
    <dbReference type="NCBI Taxonomy" id="1070528"/>
    <lineage>
        <taxon>unclassified sequences</taxon>
        <taxon>metagenomes</taxon>
        <taxon>organismal metagenomes</taxon>
    </lineage>
</organism>
<keyword evidence="1" id="KW-0472">Membrane</keyword>
<proteinExistence type="predicted"/>
<keyword evidence="1" id="KW-1133">Transmembrane helix</keyword>
<reference evidence="2" key="1">
    <citation type="journal article" date="2020" name="Nature">
        <title>Giant virus diversity and host interactions through global metagenomics.</title>
        <authorList>
            <person name="Schulz F."/>
            <person name="Roux S."/>
            <person name="Paez-Espino D."/>
            <person name="Jungbluth S."/>
            <person name="Walsh D.A."/>
            <person name="Denef V.J."/>
            <person name="McMahon K.D."/>
            <person name="Konstantinidis K.T."/>
            <person name="Eloe-Fadrosh E.A."/>
            <person name="Kyrpides N.C."/>
            <person name="Woyke T."/>
        </authorList>
    </citation>
    <scope>NUCLEOTIDE SEQUENCE</scope>
    <source>
        <strain evidence="2">GVMAG-M-3300010158-55</strain>
    </source>
</reference>
<protein>
    <recommendedName>
        <fullName evidence="3">SMODS and SLOG-associating 2TM effector domain-containing protein</fullName>
    </recommendedName>
</protein>